<dbReference type="PANTHER" id="PTHR11439:SF483">
    <property type="entry name" value="PEPTIDE SYNTHASE GLIP-LIKE, PUTATIVE (AFU_ORTHOLOGUE AFUA_3G12920)-RELATED"/>
    <property type="match status" value="1"/>
</dbReference>
<keyword evidence="2" id="KW-1185">Reference proteome</keyword>
<comment type="caution">
    <text evidence="1">The sequence shown here is derived from an EMBL/GenBank/DDBJ whole genome shotgun (WGS) entry which is preliminary data.</text>
</comment>
<proteinExistence type="predicted"/>
<name>A0A8H7ZVH0_9FUNG</name>
<dbReference type="AlphaFoldDB" id="A0A8H7ZVH0"/>
<dbReference type="Proteomes" id="UP000673691">
    <property type="component" value="Unassembled WGS sequence"/>
</dbReference>
<accession>A0A8H7ZVH0</accession>
<evidence type="ECO:0000313" key="2">
    <source>
        <dbReference type="Proteomes" id="UP000673691"/>
    </source>
</evidence>
<evidence type="ECO:0000313" key="1">
    <source>
        <dbReference type="EMBL" id="KAG5460060.1"/>
    </source>
</evidence>
<dbReference type="EMBL" id="JAEFCI010005845">
    <property type="protein sequence ID" value="KAG5460060.1"/>
    <property type="molecule type" value="Genomic_DNA"/>
</dbReference>
<dbReference type="OrthoDB" id="3344688at2759"/>
<reference evidence="1 2" key="1">
    <citation type="journal article" name="Sci. Rep.">
        <title>Genome-scale phylogenetic analyses confirm Olpidium as the closest living zoosporic fungus to the non-flagellated, terrestrial fungi.</title>
        <authorList>
            <person name="Chang Y."/>
            <person name="Rochon D."/>
            <person name="Sekimoto S."/>
            <person name="Wang Y."/>
            <person name="Chovatia M."/>
            <person name="Sandor L."/>
            <person name="Salamov A."/>
            <person name="Grigoriev I.V."/>
            <person name="Stajich J.E."/>
            <person name="Spatafora J.W."/>
        </authorList>
    </citation>
    <scope>NUCLEOTIDE SEQUENCE [LARGE SCALE GENOMIC DNA]</scope>
    <source>
        <strain evidence="1">S191</strain>
    </source>
</reference>
<gene>
    <name evidence="1" type="ORF">BJ554DRAFT_7936</name>
</gene>
<sequence length="140" mass="15497">MTLPYSWLFTLMTSFSPAPDFSLIESTKQALDCRFPLTDQAIKPTGSTVLQSHYIDQLRTAFHHSACHPESTPLGPSAFSSLDVRRDNASKLLGPLINLSTRTRPDIATDVGFLARFMSNPPDSHWSALKSVLRYLSGTL</sequence>
<dbReference type="PANTHER" id="PTHR11439">
    <property type="entry name" value="GAG-POL-RELATED RETROTRANSPOSON"/>
    <property type="match status" value="1"/>
</dbReference>
<protein>
    <submittedName>
        <fullName evidence="1">Uncharacterized protein</fullName>
    </submittedName>
</protein>
<organism evidence="1 2">
    <name type="scientific">Olpidium bornovanus</name>
    <dbReference type="NCBI Taxonomy" id="278681"/>
    <lineage>
        <taxon>Eukaryota</taxon>
        <taxon>Fungi</taxon>
        <taxon>Fungi incertae sedis</taxon>
        <taxon>Olpidiomycota</taxon>
        <taxon>Olpidiomycotina</taxon>
        <taxon>Olpidiomycetes</taxon>
        <taxon>Olpidiales</taxon>
        <taxon>Olpidiaceae</taxon>
        <taxon>Olpidium</taxon>
    </lineage>
</organism>